<dbReference type="Pfam" id="PF02985">
    <property type="entry name" value="HEAT"/>
    <property type="match status" value="1"/>
</dbReference>
<dbReference type="Pfam" id="PF16507">
    <property type="entry name" value="HEAT_PSME4_mid"/>
    <property type="match status" value="1"/>
</dbReference>
<dbReference type="STRING" id="50990.A0A4Y7QNG5"/>
<dbReference type="Gene3D" id="1.25.10.10">
    <property type="entry name" value="Leucine-rich Repeat Variant"/>
    <property type="match status" value="1"/>
</dbReference>
<keyword evidence="4" id="KW-0963">Cytoplasm</keyword>
<evidence type="ECO:0000256" key="3">
    <source>
        <dbReference type="ARBA" id="ARBA00005739"/>
    </source>
</evidence>
<evidence type="ECO:0000256" key="8">
    <source>
        <dbReference type="ARBA" id="ARBA00023242"/>
    </source>
</evidence>
<dbReference type="InterPro" id="IPR016024">
    <property type="entry name" value="ARM-type_fold"/>
</dbReference>
<evidence type="ECO:0000256" key="4">
    <source>
        <dbReference type="ARBA" id="ARBA00022490"/>
    </source>
</evidence>
<comment type="subcellular location">
    <subcellularLocation>
        <location evidence="2">Cytoplasm</location>
    </subcellularLocation>
    <subcellularLocation>
        <location evidence="1">Nucleus speckle</location>
    </subcellularLocation>
</comment>
<evidence type="ECO:0000259" key="11">
    <source>
        <dbReference type="Pfam" id="PF23096"/>
    </source>
</evidence>
<dbReference type="InterPro" id="IPR021843">
    <property type="entry name" value="PSME4_C"/>
</dbReference>
<evidence type="ECO:0000259" key="9">
    <source>
        <dbReference type="Pfam" id="PF11919"/>
    </source>
</evidence>
<dbReference type="InterPro" id="IPR055455">
    <property type="entry name" value="HEAT_PSME4"/>
</dbReference>
<evidence type="ECO:0000256" key="1">
    <source>
        <dbReference type="ARBA" id="ARBA00004324"/>
    </source>
</evidence>
<evidence type="ECO:0008006" key="14">
    <source>
        <dbReference type="Google" id="ProtNLM"/>
    </source>
</evidence>
<dbReference type="GO" id="GO:0005829">
    <property type="term" value="C:cytosol"/>
    <property type="evidence" value="ECO:0007669"/>
    <property type="project" value="TreeGrafter"/>
</dbReference>
<evidence type="ECO:0000313" key="13">
    <source>
        <dbReference type="Proteomes" id="UP000294933"/>
    </source>
</evidence>
<keyword evidence="8" id="KW-0539">Nucleus</keyword>
<gene>
    <name evidence="12" type="ORF">BD410DRAFT_863415</name>
</gene>
<keyword evidence="7" id="KW-0234">DNA repair</keyword>
<dbReference type="InterPro" id="IPR032430">
    <property type="entry name" value="Blm10_mid"/>
</dbReference>
<dbReference type="Pfam" id="PF11919">
    <property type="entry name" value="PSME4_C"/>
    <property type="match status" value="1"/>
</dbReference>
<evidence type="ECO:0000256" key="5">
    <source>
        <dbReference type="ARBA" id="ARBA00022737"/>
    </source>
</evidence>
<feature type="domain" description="Proteasome activator complex subunit 4-like HEAT repeat-like" evidence="11">
    <location>
        <begin position="1355"/>
        <end position="1566"/>
    </location>
</feature>
<protein>
    <recommendedName>
        <fullName evidence="14">ARM repeat-containing protein</fullName>
    </recommendedName>
</protein>
<dbReference type="PANTHER" id="PTHR32170:SF3">
    <property type="entry name" value="PROTEASOME ACTIVATOR COMPLEX SUBUNIT 4"/>
    <property type="match status" value="1"/>
</dbReference>
<dbReference type="Pfam" id="PF23096">
    <property type="entry name" value="HEAT_PSME4"/>
    <property type="match status" value="1"/>
</dbReference>
<evidence type="ECO:0000256" key="2">
    <source>
        <dbReference type="ARBA" id="ARBA00004496"/>
    </source>
</evidence>
<sequence>MDFDDFFQSKQGNSNFSSLDMDDDLSMPDSPVLESGELSPDAAEQFAMDKQRAALQTYLDSVPYGCESIDEMHDKLQNIISKIYICAKSRDWLTLSSWDGLLQCWLLMRYPIPKSTRAKLATFYYELCLVPGVEPRIIRSWVDMFFRLVKAGTKRKLESQDLALPWQPLWRSLQKELWPKKRLHDPKRNVVNILLYLAEESKRYFPTDDIPEMLSTFLPLLTQNTILTIIPVMTSFLPPRQVHLYLPAIFKIWEAFNSNVIDDRLIEFVANLAEEHVAGQAGNAGGAQWRDIGIWSSQEWTYLVGKCLGSMNVPVASSKNGNSTAAHADLINGKSSMRVKKTVNKYQSFAKLIVYSLSMDGPVRNDTVNVNKERGCAPPELQEGYLAGSQALDSLDRLITSTESFFHPSNSGPWSLNLALFLHHLMKEFATRWTEEEESTCKTPVTQRLTPAIRRAFISTLRTPALLAMFAKDPVSMTYAQSALHIMAQLEPKLVMPQLLERAYSGLEIVNETHRTTAVLSTLAGVSLPLVSEKLWLGGQKNIIPLLELCVPGIDLNDPVKTVCTTLFICAAVQHMKIGDLSIHSQSVGVTGADDAPMDVVEEDTRIPAGVELGAGDEPVLDKAEERALVRDSTAAFADWVVSLFRRVFALFENLPEEGGKKNLTGGKQEESMLKSIKSTLDVVCLHLSDQLFDLVLKVVYDYATTNVKSNGVRAFGRLVSCLARVKPRQTLDKFLPFCVDQIKEELKHGASSIRTTSTHEAVPSDTTLHWNLSILRGCMGYVGPDLLRHKETILDLLNLLIEKTKSERGYNSSGRLISRILNTLSGVYPLNSRFVNSDEWDSTSFDRHHNLHWGRMYDPKDVKIEWHVPSDDEIAFAIEILERVISPTIDRIDVLLESTTKWDSVNRNDFCRYMQAVRLAWNGLPTLFQENLKEVANPCIYDWESAELFASHLDVKAGFALTDPGDPRYQTVIAHRARFGQVVHKASVALRQNTGGEDHIDAVIGVSRAISVFLLDYAMSRSTYAATQKNYTVARDMIRISPRQKENSRFVFMKRAQMYHGGRVYMHALYRRRSTLDDLLIDDLVEMSLSPYTRVRLHGQAVLHDLCGYYTRSTRFILPKVLDALAKGSDPDRMKGALYILWNKGVATYALSDIEYHSKYIISLLECQHQEKPSIQKLVLSVHNDSLVNFSEEAAQTDSQVYPNARINRAADDLLSEFSTPLVQSEDLANAEHKTIERVARKNEKYDITVKEIVEIAGRPGTHWRYLEMATRVLTCLLRRDAPPSAELAGFFIANAIHSNPTIRNNTQKAIVKMLAFIKIRTYSTSTDELWFGEWKNPLQILFQINEPKEFMNMLDSPIESREPNSRVYIDKITTGFLVWGKSVKAYALPGSGPPFDWDKSSDGALTAFGDGLANGSFFSTLAALWSQESSRAGSTAELTLRLENVIFIKTIAKMFGDRQLEEILSVIDTLWSDSDRFKQRAAAEFIAGLLRGTKHWTASTSTKVWTWFTERLGSIFSQIKPDTVGFWETLFSEQVNDRDPWRNKPIIDWLLALPLEFHSDSAFTMSKSLGLFGILVDTLGVRFAPLSDKYMNMFFDNVHTGYAEIRSHIAQDLTTIMDCQWQPSYPSVTAFVSACTTETDPLQIRRPKYIGRVNDFVKALPTWRKERLPPPRVNQSQYDKVGLSLLQWVWTASHGPQASLVFPYLMPLLPEFLAMSELSDSPELQMYSSAVLYVLSAVTPPQEFVEMAADILIAAIKSSSSWRIKLNGLPVLTVFFYRNLTSFSDVCVSRLMDLVLTCLGDENVEVREMAAKVLSGLLRCSQRHRILPLRNRFVAQLRKTVLPSRQHTTYAESLRILHSAVLGICALVESFPYSVEPWMPPLTEVLAPHASDPAPISTTIRKCASEFKKVGEVVLASKHCWFK</sequence>
<feature type="domain" description="Proteasome activator complex subunit 4 C-terminal" evidence="9">
    <location>
        <begin position="1859"/>
        <end position="1912"/>
    </location>
</feature>
<keyword evidence="6" id="KW-0227">DNA damage</keyword>
<dbReference type="GO" id="GO:0016504">
    <property type="term" value="F:peptidase activator activity"/>
    <property type="evidence" value="ECO:0007669"/>
    <property type="project" value="InterPro"/>
</dbReference>
<dbReference type="OrthoDB" id="17907at2759"/>
<dbReference type="InterPro" id="IPR000357">
    <property type="entry name" value="HEAT"/>
</dbReference>
<organism evidence="12 13">
    <name type="scientific">Rickenella mellea</name>
    <dbReference type="NCBI Taxonomy" id="50990"/>
    <lineage>
        <taxon>Eukaryota</taxon>
        <taxon>Fungi</taxon>
        <taxon>Dikarya</taxon>
        <taxon>Basidiomycota</taxon>
        <taxon>Agaricomycotina</taxon>
        <taxon>Agaricomycetes</taxon>
        <taxon>Hymenochaetales</taxon>
        <taxon>Rickenellaceae</taxon>
        <taxon>Rickenella</taxon>
    </lineage>
</organism>
<dbReference type="InterPro" id="IPR011989">
    <property type="entry name" value="ARM-like"/>
</dbReference>
<dbReference type="InterPro" id="IPR035309">
    <property type="entry name" value="PSME4"/>
</dbReference>
<evidence type="ECO:0000259" key="10">
    <source>
        <dbReference type="Pfam" id="PF16507"/>
    </source>
</evidence>
<comment type="similarity">
    <text evidence="3">Belongs to the BLM10 family.</text>
</comment>
<evidence type="ECO:0000256" key="6">
    <source>
        <dbReference type="ARBA" id="ARBA00022763"/>
    </source>
</evidence>
<evidence type="ECO:0000313" key="12">
    <source>
        <dbReference type="EMBL" id="TDL28791.1"/>
    </source>
</evidence>
<dbReference type="VEuPathDB" id="FungiDB:BD410DRAFT_863415"/>
<dbReference type="GO" id="GO:0010499">
    <property type="term" value="P:proteasomal ubiquitin-independent protein catabolic process"/>
    <property type="evidence" value="ECO:0007669"/>
    <property type="project" value="TreeGrafter"/>
</dbReference>
<accession>A0A4Y7QNG5</accession>
<dbReference type="GO" id="GO:0016607">
    <property type="term" value="C:nuclear speck"/>
    <property type="evidence" value="ECO:0007669"/>
    <property type="project" value="UniProtKB-SubCell"/>
</dbReference>
<dbReference type="EMBL" id="ML170157">
    <property type="protein sequence ID" value="TDL28791.1"/>
    <property type="molecule type" value="Genomic_DNA"/>
</dbReference>
<name>A0A4Y7QNG5_9AGAM</name>
<dbReference type="GO" id="GO:0006281">
    <property type="term" value="P:DNA repair"/>
    <property type="evidence" value="ECO:0007669"/>
    <property type="project" value="UniProtKB-KW"/>
</dbReference>
<dbReference type="GO" id="GO:0070628">
    <property type="term" value="F:proteasome binding"/>
    <property type="evidence" value="ECO:0007669"/>
    <property type="project" value="InterPro"/>
</dbReference>
<dbReference type="PANTHER" id="PTHR32170">
    <property type="entry name" value="PROTEASOME ACTIVATOR COMPLEX SUBUNIT 4"/>
    <property type="match status" value="1"/>
</dbReference>
<reference evidence="12 13" key="1">
    <citation type="submission" date="2018-06" db="EMBL/GenBank/DDBJ databases">
        <title>A transcriptomic atlas of mushroom development highlights an independent origin of complex multicellularity.</title>
        <authorList>
            <consortium name="DOE Joint Genome Institute"/>
            <person name="Krizsan K."/>
            <person name="Almasi E."/>
            <person name="Merenyi Z."/>
            <person name="Sahu N."/>
            <person name="Viragh M."/>
            <person name="Koszo T."/>
            <person name="Mondo S."/>
            <person name="Kiss B."/>
            <person name="Balint B."/>
            <person name="Kues U."/>
            <person name="Barry K."/>
            <person name="Hegedus J.C."/>
            <person name="Henrissat B."/>
            <person name="Johnson J."/>
            <person name="Lipzen A."/>
            <person name="Ohm R."/>
            <person name="Nagy I."/>
            <person name="Pangilinan J."/>
            <person name="Yan J."/>
            <person name="Xiong Y."/>
            <person name="Grigoriev I.V."/>
            <person name="Hibbett D.S."/>
            <person name="Nagy L.G."/>
        </authorList>
    </citation>
    <scope>NUCLEOTIDE SEQUENCE [LARGE SCALE GENOMIC DNA]</scope>
    <source>
        <strain evidence="12 13">SZMC22713</strain>
    </source>
</reference>
<keyword evidence="13" id="KW-1185">Reference proteome</keyword>
<evidence type="ECO:0000256" key="7">
    <source>
        <dbReference type="ARBA" id="ARBA00023204"/>
    </source>
</evidence>
<proteinExistence type="inferred from homology"/>
<keyword evidence="5" id="KW-0677">Repeat</keyword>
<dbReference type="Proteomes" id="UP000294933">
    <property type="component" value="Unassembled WGS sequence"/>
</dbReference>
<dbReference type="SUPFAM" id="SSF48371">
    <property type="entry name" value="ARM repeat"/>
    <property type="match status" value="2"/>
</dbReference>
<feature type="domain" description="Proteasome activator Blm10 middle HEAT repeats region" evidence="10">
    <location>
        <begin position="395"/>
        <end position="929"/>
    </location>
</feature>